<reference evidence="1 2" key="1">
    <citation type="submission" date="2018-06" db="EMBL/GenBank/DDBJ databases">
        <authorList>
            <consortium name="Pathogen Informatics"/>
            <person name="Doyle S."/>
        </authorList>
    </citation>
    <scope>NUCLEOTIDE SEQUENCE [LARGE SCALE GENOMIC DNA]</scope>
    <source>
        <strain evidence="1 2">NCTC9601</strain>
    </source>
</reference>
<evidence type="ECO:0000313" key="2">
    <source>
        <dbReference type="Proteomes" id="UP000251123"/>
    </source>
</evidence>
<proteinExistence type="predicted"/>
<dbReference type="Pfam" id="PF06252">
    <property type="entry name" value="GemA"/>
    <property type="match status" value="1"/>
</dbReference>
<dbReference type="EMBL" id="UASN01000022">
    <property type="protein sequence ID" value="SQC19623.1"/>
    <property type="molecule type" value="Genomic_DNA"/>
</dbReference>
<evidence type="ECO:0000313" key="1">
    <source>
        <dbReference type="EMBL" id="SQC19623.1"/>
    </source>
</evidence>
<dbReference type="InterPro" id="IPR009363">
    <property type="entry name" value="Phage_Mu_Gp16"/>
</dbReference>
<gene>
    <name evidence="1" type="ORF">NCTC9601_06099</name>
</gene>
<protein>
    <submittedName>
        <fullName evidence="1">Mu-like prophage protein gp16</fullName>
    </submittedName>
</protein>
<dbReference type="AlphaFoldDB" id="A0A2X3DLU7"/>
<sequence length="184" mass="20830">MNRANAIQIIHIAKHQLSLDDETYRSLLGAVVPGKASCRDMTIAELQSVIKVLETKGFKSKPTVRSKRRMSAPSATSLKVRAIWKTMFKDGFIRDDSDIALDCFVQRQTRIRNGGAGVSSLEWLRPEAEDNLLESLKQWHIREMKKAMLANHARLPENPVTGDESRDYDTICSGYAEAAKRWKK</sequence>
<name>A0A2X3DLU7_KLEPN</name>
<accession>A0A2X3DLU7</accession>
<organism evidence="1 2">
    <name type="scientific">Klebsiella pneumoniae</name>
    <dbReference type="NCBI Taxonomy" id="573"/>
    <lineage>
        <taxon>Bacteria</taxon>
        <taxon>Pseudomonadati</taxon>
        <taxon>Pseudomonadota</taxon>
        <taxon>Gammaproteobacteria</taxon>
        <taxon>Enterobacterales</taxon>
        <taxon>Enterobacteriaceae</taxon>
        <taxon>Klebsiella/Raoultella group</taxon>
        <taxon>Klebsiella</taxon>
        <taxon>Klebsiella pneumoniae complex</taxon>
    </lineage>
</organism>
<dbReference type="Proteomes" id="UP000251123">
    <property type="component" value="Unassembled WGS sequence"/>
</dbReference>